<keyword evidence="1" id="KW-1133">Transmembrane helix</keyword>
<dbReference type="Proteomes" id="UP000034778">
    <property type="component" value="Unassembled WGS sequence"/>
</dbReference>
<sequence length="142" mass="15901">MKTDSGQSMFEVLLALFIITLIVVAVVILSTISISNSLFSKNKTLSSKYTQEAVEWLRSQKESDINLFLTNSTDTYCLDQLNFTNQGLCAELEIIPNSIFTRQMVFTNSGNIVSVVVTTSWTDSKGIHQVSTSTDFTDRREQ</sequence>
<protein>
    <submittedName>
        <fullName evidence="2">Uncharacterized protein</fullName>
    </submittedName>
</protein>
<evidence type="ECO:0000256" key="1">
    <source>
        <dbReference type="SAM" id="Phobius"/>
    </source>
</evidence>
<evidence type="ECO:0000313" key="2">
    <source>
        <dbReference type="EMBL" id="KKP45236.1"/>
    </source>
</evidence>
<gene>
    <name evidence="2" type="ORF">UR35_C0002G0069</name>
</gene>
<name>A0A0G0A259_9BACT</name>
<comment type="caution">
    <text evidence="2">The sequence shown here is derived from an EMBL/GenBank/DDBJ whole genome shotgun (WGS) entry which is preliminary data.</text>
</comment>
<accession>A0A0G0A259</accession>
<keyword evidence="1" id="KW-0812">Transmembrane</keyword>
<evidence type="ECO:0000313" key="3">
    <source>
        <dbReference type="Proteomes" id="UP000034778"/>
    </source>
</evidence>
<keyword evidence="1" id="KW-0472">Membrane</keyword>
<proteinExistence type="predicted"/>
<organism evidence="2 3">
    <name type="scientific">Candidatus Woesebacteria bacterium GW2011_GWB1_33_22</name>
    <dbReference type="NCBI Taxonomy" id="1618566"/>
    <lineage>
        <taxon>Bacteria</taxon>
        <taxon>Candidatus Woeseibacteriota</taxon>
    </lineage>
</organism>
<dbReference type="STRING" id="1618566.UR35_C0002G0069"/>
<feature type="transmembrane region" description="Helical" evidence="1">
    <location>
        <begin position="12"/>
        <end position="39"/>
    </location>
</feature>
<reference evidence="2 3" key="1">
    <citation type="journal article" date="2015" name="Nature">
        <title>rRNA introns, odd ribosomes, and small enigmatic genomes across a large radiation of phyla.</title>
        <authorList>
            <person name="Brown C.T."/>
            <person name="Hug L.A."/>
            <person name="Thomas B.C."/>
            <person name="Sharon I."/>
            <person name="Castelle C.J."/>
            <person name="Singh A."/>
            <person name="Wilkins M.J."/>
            <person name="Williams K.H."/>
            <person name="Banfield J.F."/>
        </authorList>
    </citation>
    <scope>NUCLEOTIDE SEQUENCE [LARGE SCALE GENOMIC DNA]</scope>
</reference>
<dbReference type="AlphaFoldDB" id="A0A0G0A259"/>
<dbReference type="EMBL" id="LBOW01000002">
    <property type="protein sequence ID" value="KKP45236.1"/>
    <property type="molecule type" value="Genomic_DNA"/>
</dbReference>